<dbReference type="AlphaFoldDB" id="A0A7U1E197"/>
<proteinExistence type="predicted"/>
<protein>
    <submittedName>
        <fullName evidence="1">Uncharacterized protein</fullName>
    </submittedName>
</protein>
<name>A0A7U1E197_ECOLX</name>
<organism evidence="1">
    <name type="scientific">Escherichia coli</name>
    <dbReference type="NCBI Taxonomy" id="562"/>
    <lineage>
        <taxon>Bacteria</taxon>
        <taxon>Pseudomonadati</taxon>
        <taxon>Pseudomonadota</taxon>
        <taxon>Gammaproteobacteria</taxon>
        <taxon>Enterobacterales</taxon>
        <taxon>Enterobacteriaceae</taxon>
        <taxon>Escherichia</taxon>
    </lineage>
</organism>
<evidence type="ECO:0000313" key="1">
    <source>
        <dbReference type="EMBL" id="QQZ47024.1"/>
    </source>
</evidence>
<keyword evidence="1" id="KW-0614">Plasmid</keyword>
<geneLocation type="plasmid" evidence="1">
    <name>pESBL3171-IncF</name>
</geneLocation>
<reference evidence="1" key="1">
    <citation type="journal article" date="2021" name="Sci. Rep.">
        <title>Antibiotic resistance plasmid composition and architecture in Escherichia coli isolates from meat.</title>
        <authorList>
            <person name="Darphorn T.S."/>
            <person name="Bel K."/>
            <person name="Koenders-van Sint Anneland B.B."/>
            <person name="Brul S."/>
            <person name="Ter Kuile B.H."/>
        </authorList>
    </citation>
    <scope>NUCLEOTIDE SEQUENCE</scope>
    <source>
        <strain evidence="1">ESBL3171</strain>
    </source>
</reference>
<accession>A0A7U1E197</accession>
<dbReference type="EMBL" id="MW390526">
    <property type="protein sequence ID" value="QQZ47024.1"/>
    <property type="molecule type" value="Genomic_DNA"/>
</dbReference>
<sequence length="42" mass="4913">MFYNALQPANIEYIYLPKTGITKNHIKIKPNKYSRNIKISTS</sequence>